<accession>G7H819</accession>
<feature type="non-terminal residue" evidence="1">
    <location>
        <position position="61"/>
    </location>
</feature>
<reference evidence="1" key="1">
    <citation type="submission" date="2011-11" db="EMBL/GenBank/DDBJ databases">
        <authorList>
            <person name="Carlson J."/>
            <person name="Booth B."/>
            <person name="Frise E."/>
            <person name="Sandler J."/>
            <person name="Wan K."/>
            <person name="Yu C."/>
            <person name="Celniker S."/>
        </authorList>
    </citation>
    <scope>NUCLEOTIDE SEQUENCE</scope>
</reference>
<proteinExistence type="evidence at transcript level"/>
<dbReference type="EMBL" id="BT132742">
    <property type="protein sequence ID" value="AER42878.1"/>
    <property type="molecule type" value="mRNA"/>
</dbReference>
<protein>
    <submittedName>
        <fullName evidence="1">MIP24357p1</fullName>
    </submittedName>
</protein>
<sequence length="61" mass="6918">MCSGPPRRHWLHAWGPQRRPPPAIGLFTPCFRPEMAQIAWSIAVQIPDQCAVIITAKKKKK</sequence>
<organism evidence="1">
    <name type="scientific">Drosophila melanogaster</name>
    <name type="common">Fruit fly</name>
    <dbReference type="NCBI Taxonomy" id="7227"/>
    <lineage>
        <taxon>Eukaryota</taxon>
        <taxon>Metazoa</taxon>
        <taxon>Ecdysozoa</taxon>
        <taxon>Arthropoda</taxon>
        <taxon>Hexapoda</taxon>
        <taxon>Insecta</taxon>
        <taxon>Pterygota</taxon>
        <taxon>Neoptera</taxon>
        <taxon>Endopterygota</taxon>
        <taxon>Diptera</taxon>
        <taxon>Brachycera</taxon>
        <taxon>Muscomorpha</taxon>
        <taxon>Ephydroidea</taxon>
        <taxon>Drosophilidae</taxon>
        <taxon>Drosophila</taxon>
        <taxon>Sophophora</taxon>
    </lineage>
</organism>
<evidence type="ECO:0000313" key="1">
    <source>
        <dbReference type="EMBL" id="AER42878.1"/>
    </source>
</evidence>
<gene>
    <name evidence="1" type="primary">CG13073-RB</name>
</gene>
<dbReference type="AlphaFoldDB" id="G7H819"/>
<name>G7H819_DROME</name>